<reference evidence="4 5" key="2">
    <citation type="submission" date="2019-11" db="EMBL/GenBank/DDBJ databases">
        <authorList>
            <person name="Lu H."/>
        </authorList>
    </citation>
    <scope>NUCLEOTIDE SEQUENCE [LARGE SCALE GENOMIC DNA]</scope>
    <source>
        <strain evidence="4 5">FIM1</strain>
    </source>
</reference>
<evidence type="ECO:0000256" key="1">
    <source>
        <dbReference type="SAM" id="SignalP"/>
    </source>
</evidence>
<feature type="domain" description="Calcineurin-like phosphoesterase" evidence="2">
    <location>
        <begin position="53"/>
        <end position="283"/>
    </location>
</feature>
<keyword evidence="5" id="KW-1185">Reference proteome</keyword>
<dbReference type="SUPFAM" id="SSF55816">
    <property type="entry name" value="5'-nucleotidase (syn. UDP-sugar hydrolase), C-terminal domain"/>
    <property type="match status" value="1"/>
</dbReference>
<dbReference type="InterPro" id="IPR004843">
    <property type="entry name" value="Calcineurin-like_PHP"/>
</dbReference>
<dbReference type="PANTHER" id="PTHR11575">
    <property type="entry name" value="5'-NUCLEOTIDASE-RELATED"/>
    <property type="match status" value="1"/>
</dbReference>
<dbReference type="PIRSF" id="PIRSF017316">
    <property type="entry name" value="Pesterase_C1039"/>
    <property type="match status" value="1"/>
</dbReference>
<keyword evidence="1" id="KW-0732">Signal</keyword>
<proteinExistence type="predicted"/>
<gene>
    <name evidence="4" type="ORF">FIM1_2939</name>
</gene>
<dbReference type="Gene3D" id="3.90.780.10">
    <property type="entry name" value="5'-Nucleotidase, C-terminal domain"/>
    <property type="match status" value="2"/>
</dbReference>
<accession>A0ABX6EV57</accession>
<organism evidence="4 5">
    <name type="scientific">Kluyveromyces marxianus</name>
    <name type="common">Yeast</name>
    <name type="synonym">Candida kefyr</name>
    <dbReference type="NCBI Taxonomy" id="4911"/>
    <lineage>
        <taxon>Eukaryota</taxon>
        <taxon>Fungi</taxon>
        <taxon>Dikarya</taxon>
        <taxon>Ascomycota</taxon>
        <taxon>Saccharomycotina</taxon>
        <taxon>Saccharomycetes</taxon>
        <taxon>Saccharomycetales</taxon>
        <taxon>Saccharomycetaceae</taxon>
        <taxon>Kluyveromyces</taxon>
    </lineage>
</organism>
<dbReference type="InterPro" id="IPR014485">
    <property type="entry name" value="Pesterase_C1039"/>
</dbReference>
<dbReference type="Pfam" id="PF00149">
    <property type="entry name" value="Metallophos"/>
    <property type="match status" value="1"/>
</dbReference>
<evidence type="ECO:0000313" key="5">
    <source>
        <dbReference type="Proteomes" id="UP000422736"/>
    </source>
</evidence>
<feature type="signal peptide" evidence="1">
    <location>
        <begin position="1"/>
        <end position="26"/>
    </location>
</feature>
<dbReference type="Gene3D" id="3.60.21.10">
    <property type="match status" value="1"/>
</dbReference>
<feature type="domain" description="Putative 5'-nucleotidase C-terminal" evidence="3">
    <location>
        <begin position="490"/>
        <end position="549"/>
    </location>
</feature>
<name>A0ABX6EV57_KLUMA</name>
<evidence type="ECO:0000259" key="2">
    <source>
        <dbReference type="Pfam" id="PF00149"/>
    </source>
</evidence>
<sequence>MRHLLNINHLALYALYIPTLLCAVLPFEPIQKFMSSEQQAVKKYRDLQIGELNFIHTTDTHGWLGSHLNEENYDATWGDLISFVDKLRQNVIKENDLLLIDTGDKHDGNGLSDATIPNGLNSTQIFNEMNYDLLTLGNHELYVEDNTVLEFYETASNPKFKGKYVSSNVEFIKEDGSKVPFGSKYRYFTTKNKGLRILAFSFLFNFERANQRATVTPVANALKQEWFKEVTKIYSRDDVDVIIVFGHLPVSDPENREINHLHSKLRHNYPNTFIHYFGGHTHIRDFVSLDNKAYGIQSGRFCETVGFSSVDDVKKESPVVSRRYIDFNLDSFMHHAKVKNIDDFDTELGLAVNEHIKQLREDLNLTTVFGYVPSTYYMYNKPLSSPHNIYNLLTTKVLPRLVSDRSDVIAESGGRIIMINSGSIRFDLHEGPFTTDTEYTISPFSNTWNYIKLPLELAMQIESYLNGMGPILTLNVPGENRRHCPFVNDKSLPKGYTTSDDLGCEGDDTLHRSEHEYRIPNVVQSIDIVNEDAETIDFVYYSFIQPYVLEALNDLNEDQNIVDHEFSEQDCKIYGGASTKDLLREYIISLGDKSGNSINT</sequence>
<dbReference type="Pfam" id="PF21953">
    <property type="entry name" value="NadN_nucleosid_C"/>
    <property type="match status" value="2"/>
</dbReference>
<evidence type="ECO:0000259" key="3">
    <source>
        <dbReference type="Pfam" id="PF21953"/>
    </source>
</evidence>
<dbReference type="SUPFAM" id="SSF56300">
    <property type="entry name" value="Metallo-dependent phosphatases"/>
    <property type="match status" value="1"/>
</dbReference>
<dbReference type="InterPro" id="IPR036907">
    <property type="entry name" value="5'-Nucleotdase_C_sf"/>
</dbReference>
<dbReference type="EMBL" id="CP015057">
    <property type="protein sequence ID" value="QGN16234.1"/>
    <property type="molecule type" value="Genomic_DNA"/>
</dbReference>
<dbReference type="InterPro" id="IPR029052">
    <property type="entry name" value="Metallo-depent_PP-like"/>
</dbReference>
<dbReference type="InterPro" id="IPR053828">
    <property type="entry name" value="Nucleosidase_C"/>
</dbReference>
<dbReference type="PANTHER" id="PTHR11575:SF22">
    <property type="entry name" value="ADL392WP"/>
    <property type="match status" value="1"/>
</dbReference>
<feature type="domain" description="Putative 5'-nucleotidase C-terminal" evidence="3">
    <location>
        <begin position="375"/>
        <end position="470"/>
    </location>
</feature>
<feature type="chain" id="PRO_5046483865" evidence="1">
    <location>
        <begin position="27"/>
        <end position="600"/>
    </location>
</feature>
<evidence type="ECO:0000313" key="4">
    <source>
        <dbReference type="EMBL" id="QGN16234.1"/>
    </source>
</evidence>
<protein>
    <submittedName>
        <fullName evidence="4">YHR202W</fullName>
    </submittedName>
</protein>
<dbReference type="InterPro" id="IPR006179">
    <property type="entry name" value="5_nucleotidase/apyrase"/>
</dbReference>
<reference evidence="4 5" key="1">
    <citation type="submission" date="2016-03" db="EMBL/GenBank/DDBJ databases">
        <title>How can Kluyveromyces marxianus grow so fast - potential evolutionary course in Saccharomyces Complex revealed by comparative genomics.</title>
        <authorList>
            <person name="Mo W."/>
            <person name="Lu W."/>
            <person name="Yang X."/>
            <person name="Qi J."/>
            <person name="Lv H."/>
        </authorList>
    </citation>
    <scope>NUCLEOTIDE SEQUENCE [LARGE SCALE GENOMIC DNA]</scope>
    <source>
        <strain evidence="4 5">FIM1</strain>
    </source>
</reference>
<dbReference type="Proteomes" id="UP000422736">
    <property type="component" value="Chromosome 4"/>
</dbReference>